<dbReference type="Proteomes" id="UP001604277">
    <property type="component" value="Unassembled WGS sequence"/>
</dbReference>
<proteinExistence type="predicted"/>
<name>A0ABD1S139_9LAMI</name>
<dbReference type="EMBL" id="JBFOLJ010000011">
    <property type="protein sequence ID" value="KAL2493597.1"/>
    <property type="molecule type" value="Genomic_DNA"/>
</dbReference>
<organism evidence="2 3">
    <name type="scientific">Forsythia ovata</name>
    <dbReference type="NCBI Taxonomy" id="205694"/>
    <lineage>
        <taxon>Eukaryota</taxon>
        <taxon>Viridiplantae</taxon>
        <taxon>Streptophyta</taxon>
        <taxon>Embryophyta</taxon>
        <taxon>Tracheophyta</taxon>
        <taxon>Spermatophyta</taxon>
        <taxon>Magnoliopsida</taxon>
        <taxon>eudicotyledons</taxon>
        <taxon>Gunneridae</taxon>
        <taxon>Pentapetalae</taxon>
        <taxon>asterids</taxon>
        <taxon>lamiids</taxon>
        <taxon>Lamiales</taxon>
        <taxon>Oleaceae</taxon>
        <taxon>Forsythieae</taxon>
        <taxon>Forsythia</taxon>
    </lineage>
</organism>
<protein>
    <submittedName>
        <fullName evidence="2">Uncharacterized protein</fullName>
    </submittedName>
</protein>
<sequence>MSKIGGIHPESHPVLKTDPSTEYALSPKSLCEAISEDIAFWFNSLLLVCYCSINRATSWSIWLSVIRADAVHLEMCSGRDSDCCCYPHTINHLLPSDHSDKLVGDR</sequence>
<reference evidence="3" key="1">
    <citation type="submission" date="2024-07" db="EMBL/GenBank/DDBJ databases">
        <title>Two chromosome-level genome assemblies of Korean endemic species Abeliophyllum distichum and Forsythia ovata (Oleaceae).</title>
        <authorList>
            <person name="Jang H."/>
        </authorList>
    </citation>
    <scope>NUCLEOTIDE SEQUENCE [LARGE SCALE GENOMIC DNA]</scope>
</reference>
<comment type="caution">
    <text evidence="2">The sequence shown here is derived from an EMBL/GenBank/DDBJ whole genome shotgun (WGS) entry which is preliminary data.</text>
</comment>
<evidence type="ECO:0000313" key="2">
    <source>
        <dbReference type="EMBL" id="KAL2493597.1"/>
    </source>
</evidence>
<feature type="region of interest" description="Disordered" evidence="1">
    <location>
        <begin position="1"/>
        <end position="21"/>
    </location>
</feature>
<dbReference type="AlphaFoldDB" id="A0ABD1S139"/>
<evidence type="ECO:0000256" key="1">
    <source>
        <dbReference type="SAM" id="MobiDB-lite"/>
    </source>
</evidence>
<evidence type="ECO:0000313" key="3">
    <source>
        <dbReference type="Proteomes" id="UP001604277"/>
    </source>
</evidence>
<accession>A0ABD1S139</accession>
<keyword evidence="3" id="KW-1185">Reference proteome</keyword>
<gene>
    <name evidence="2" type="ORF">Fot_37354</name>
</gene>